<keyword evidence="2" id="KW-1185">Reference proteome</keyword>
<evidence type="ECO:0000313" key="2">
    <source>
        <dbReference type="Proteomes" id="UP000556843"/>
    </source>
</evidence>
<feature type="non-terminal residue" evidence="1">
    <location>
        <position position="218"/>
    </location>
</feature>
<gene>
    <name evidence="1" type="ORF">G6W56_30575</name>
</gene>
<protein>
    <submittedName>
        <fullName evidence="1">SDR family NAD(P)-dependent oxidoreductase</fullName>
    </submittedName>
</protein>
<organism evidence="1 2">
    <name type="scientific">Streptomyces fungicidicus</name>
    <dbReference type="NCBI Taxonomy" id="68203"/>
    <lineage>
        <taxon>Bacteria</taxon>
        <taxon>Bacillati</taxon>
        <taxon>Actinomycetota</taxon>
        <taxon>Actinomycetes</taxon>
        <taxon>Kitasatosporales</taxon>
        <taxon>Streptomycetaceae</taxon>
        <taxon>Streptomyces</taxon>
    </lineage>
</organism>
<dbReference type="EMBL" id="JAANNW010000088">
    <property type="protein sequence ID" value="NUV78329.1"/>
    <property type="molecule type" value="Genomic_DNA"/>
</dbReference>
<name>A0ACC7Y9A3_9ACTN</name>
<accession>A0ACC7Y9A3</accession>
<evidence type="ECO:0000313" key="1">
    <source>
        <dbReference type="EMBL" id="NUV78329.1"/>
    </source>
</evidence>
<comment type="caution">
    <text evidence="1">The sequence shown here is derived from an EMBL/GenBank/DDBJ whole genome shotgun (WGS) entry which is preliminary data.</text>
</comment>
<proteinExistence type="predicted"/>
<dbReference type="Proteomes" id="UP000556843">
    <property type="component" value="Unassembled WGS sequence"/>
</dbReference>
<reference evidence="1" key="1">
    <citation type="submission" date="2020-03" db="EMBL/GenBank/DDBJ databases">
        <title>Complete genome sequence of sixteen Streptomyces strains facilitates identification of candidate genes involved in plant growth-promotion in grain legumes and cereals.</title>
        <authorList>
            <person name="Gopalakrishnan S."/>
            <person name="Thakur V."/>
            <person name="Saxena R."/>
            <person name="Vadlamudi S."/>
            <person name="Purohit S."/>
            <person name="Kumar V."/>
            <person name="Rathore A."/>
            <person name="Chitikineni A."/>
            <person name="Varshney R.K."/>
        </authorList>
    </citation>
    <scope>NUCLEOTIDE SEQUENCE</scope>
    <source>
        <strain evidence="1">CAI-93</strain>
    </source>
</reference>
<sequence>MARYLVAERGVRDLVLVSRRGGDAPGAAELAAELREAGAAVEVVACDLSDRESVVELVGSLVSGRGLLAVVHAAGVGDNGLLGSLTLDRFDAVLGAKADAAWWLHEATAGVELAAFVLVSSAGGLVLTAGQGNYAAANVFLDALAARRRAGGLVATSMAFGFWDVGAGLGEYLSEVDRRRMASQGLPLLSREAGLELFAAGLDRGEATVVPLRVDTAA</sequence>